<accession>A0A365XX35</accession>
<dbReference type="EMBL" id="QFFJ01000002">
    <property type="protein sequence ID" value="RBL90628.1"/>
    <property type="molecule type" value="Genomic_DNA"/>
</dbReference>
<reference evidence="1 2" key="1">
    <citation type="submission" date="2018-05" db="EMBL/GenBank/DDBJ databases">
        <title>Chitinophaga sp. K3CV102501T nov., isolated from isolated from a monsoon evergreen broad-leaved forest soil.</title>
        <authorList>
            <person name="Lv Y."/>
        </authorList>
    </citation>
    <scope>NUCLEOTIDE SEQUENCE [LARGE SCALE GENOMIC DNA]</scope>
    <source>
        <strain evidence="1 2">GDMCC 1.1325</strain>
    </source>
</reference>
<dbReference type="AlphaFoldDB" id="A0A365XX35"/>
<dbReference type="RefSeq" id="WP_113619386.1">
    <property type="nucleotide sequence ID" value="NZ_QFFJ01000002.1"/>
</dbReference>
<sequence length="208" mass="23273">MGIIEQLASSLGRRDEVPNQELAAAIAGGKDSGAVKELVALLQHKDKNIQHDSIKVLYEIGAVQPAMIAPYAKDFIALLDSRNNRMQWGAMTALQTITMEQPAQIYDSLGKLSAIADKGSVITKDNYMSILVKLYSVKAYAEAVYPLFNEQLLQSPVNQLPMYAELMQPCIQTPHKTLFRQTLTTRLPDIEKESKRKRVEKVLKKTEK</sequence>
<dbReference type="Proteomes" id="UP000253410">
    <property type="component" value="Unassembled WGS sequence"/>
</dbReference>
<keyword evidence="2" id="KW-1185">Reference proteome</keyword>
<dbReference type="InterPro" id="IPR016024">
    <property type="entry name" value="ARM-type_fold"/>
</dbReference>
<dbReference type="InterPro" id="IPR011989">
    <property type="entry name" value="ARM-like"/>
</dbReference>
<evidence type="ECO:0008006" key="3">
    <source>
        <dbReference type="Google" id="ProtNLM"/>
    </source>
</evidence>
<dbReference type="Gene3D" id="1.25.10.10">
    <property type="entry name" value="Leucine-rich Repeat Variant"/>
    <property type="match status" value="1"/>
</dbReference>
<organism evidence="1 2">
    <name type="scientific">Chitinophaga flava</name>
    <dbReference type="NCBI Taxonomy" id="2259036"/>
    <lineage>
        <taxon>Bacteria</taxon>
        <taxon>Pseudomonadati</taxon>
        <taxon>Bacteroidota</taxon>
        <taxon>Chitinophagia</taxon>
        <taxon>Chitinophagales</taxon>
        <taxon>Chitinophagaceae</taxon>
        <taxon>Chitinophaga</taxon>
    </lineage>
</organism>
<dbReference type="OrthoDB" id="2733362at2"/>
<evidence type="ECO:0000313" key="1">
    <source>
        <dbReference type="EMBL" id="RBL90628.1"/>
    </source>
</evidence>
<evidence type="ECO:0000313" key="2">
    <source>
        <dbReference type="Proteomes" id="UP000253410"/>
    </source>
</evidence>
<proteinExistence type="predicted"/>
<name>A0A365XX35_9BACT</name>
<gene>
    <name evidence="1" type="ORF">DF182_29690</name>
</gene>
<protein>
    <recommendedName>
        <fullName evidence="3">HEAT repeat domain-containing protein</fullName>
    </recommendedName>
</protein>
<comment type="caution">
    <text evidence="1">The sequence shown here is derived from an EMBL/GenBank/DDBJ whole genome shotgun (WGS) entry which is preliminary data.</text>
</comment>
<dbReference type="SUPFAM" id="SSF48371">
    <property type="entry name" value="ARM repeat"/>
    <property type="match status" value="1"/>
</dbReference>